<proteinExistence type="predicted"/>
<dbReference type="AlphaFoldDB" id="A0AA38MT20"/>
<dbReference type="EMBL" id="JALNTZ010000001">
    <property type="protein sequence ID" value="KAJ3666261.1"/>
    <property type="molecule type" value="Genomic_DNA"/>
</dbReference>
<keyword evidence="2" id="KW-1185">Reference proteome</keyword>
<accession>A0AA38MT20</accession>
<organism evidence="1 2">
    <name type="scientific">Zophobas morio</name>
    <dbReference type="NCBI Taxonomy" id="2755281"/>
    <lineage>
        <taxon>Eukaryota</taxon>
        <taxon>Metazoa</taxon>
        <taxon>Ecdysozoa</taxon>
        <taxon>Arthropoda</taxon>
        <taxon>Hexapoda</taxon>
        <taxon>Insecta</taxon>
        <taxon>Pterygota</taxon>
        <taxon>Neoptera</taxon>
        <taxon>Endopterygota</taxon>
        <taxon>Coleoptera</taxon>
        <taxon>Polyphaga</taxon>
        <taxon>Cucujiformia</taxon>
        <taxon>Tenebrionidae</taxon>
        <taxon>Zophobas</taxon>
    </lineage>
</organism>
<gene>
    <name evidence="1" type="ORF">Zmor_001714</name>
</gene>
<evidence type="ECO:0000313" key="2">
    <source>
        <dbReference type="Proteomes" id="UP001168821"/>
    </source>
</evidence>
<name>A0AA38MT20_9CUCU</name>
<dbReference type="Proteomes" id="UP001168821">
    <property type="component" value="Unassembled WGS sequence"/>
</dbReference>
<protein>
    <submittedName>
        <fullName evidence="1">Uncharacterized protein</fullName>
    </submittedName>
</protein>
<comment type="caution">
    <text evidence="1">The sequence shown here is derived from an EMBL/GenBank/DDBJ whole genome shotgun (WGS) entry which is preliminary data.</text>
</comment>
<sequence>MQPTKFLLTHPLPARPCLLRHLRLPVPLSLLLSISFCPSSNSSSIPISLAQRFGNLKKKNNVPLTSCCHLLKFSLALYRSSPWHSPMTWFALFCSSAPHPDSCEPCLKLNLRKELLNGPCPMSRHTPPGAQPSVSLNDTLWLLTSTPRAISPWLPCAPPALTFSRFSNSEDPVRGPPKFDLGALVFDPLQVCASRQHG</sequence>
<reference evidence="1" key="1">
    <citation type="journal article" date="2023" name="G3 (Bethesda)">
        <title>Whole genome assemblies of Zophobas morio and Tenebrio molitor.</title>
        <authorList>
            <person name="Kaur S."/>
            <person name="Stinson S.A."/>
            <person name="diCenzo G.C."/>
        </authorList>
    </citation>
    <scope>NUCLEOTIDE SEQUENCE</scope>
    <source>
        <strain evidence="1">QUZm001</strain>
    </source>
</reference>
<evidence type="ECO:0000313" key="1">
    <source>
        <dbReference type="EMBL" id="KAJ3666261.1"/>
    </source>
</evidence>